<reference evidence="1 2" key="1">
    <citation type="journal article" date="2015" name="Sci. Rep.">
        <title>The power of single molecule real-time sequencing technology in the de novo assembly of a eukaryotic genome.</title>
        <authorList>
            <person name="Sakai H."/>
            <person name="Naito K."/>
            <person name="Ogiso-Tanaka E."/>
            <person name="Takahashi Y."/>
            <person name="Iseki K."/>
            <person name="Muto C."/>
            <person name="Satou K."/>
            <person name="Teruya K."/>
            <person name="Shiroma A."/>
            <person name="Shimoji M."/>
            <person name="Hirano T."/>
            <person name="Itoh T."/>
            <person name="Kaga A."/>
            <person name="Tomooka N."/>
        </authorList>
    </citation>
    <scope>NUCLEOTIDE SEQUENCE [LARGE SCALE GENOMIC DNA]</scope>
    <source>
        <strain evidence="2">cv. Shumari</strain>
    </source>
</reference>
<sequence>FGSSAEGESCWKNLEESKLAADLGEVRQRSSGVAAASLRKVDSSEVLGAASRGEAENVQSFTAFKIARRSSRGKGSWIFCMLVVVA</sequence>
<evidence type="ECO:0000313" key="2">
    <source>
        <dbReference type="Proteomes" id="UP000291084"/>
    </source>
</evidence>
<dbReference type="AlphaFoldDB" id="A0A0S3SBV4"/>
<gene>
    <name evidence="1" type="primary">Vigan.06G150100</name>
    <name evidence="1" type="ORF">VIGAN_06150100</name>
</gene>
<dbReference type="EMBL" id="AP015039">
    <property type="protein sequence ID" value="BAT90286.1"/>
    <property type="molecule type" value="Genomic_DNA"/>
</dbReference>
<name>A0A0S3SBV4_PHAAN</name>
<keyword evidence="2" id="KW-1185">Reference proteome</keyword>
<accession>A0A0S3SBV4</accession>
<evidence type="ECO:0000313" key="1">
    <source>
        <dbReference type="EMBL" id="BAT90286.1"/>
    </source>
</evidence>
<proteinExistence type="predicted"/>
<protein>
    <submittedName>
        <fullName evidence="1">Uncharacterized protein</fullName>
    </submittedName>
</protein>
<feature type="non-terminal residue" evidence="1">
    <location>
        <position position="1"/>
    </location>
</feature>
<dbReference type="Proteomes" id="UP000291084">
    <property type="component" value="Chromosome 6"/>
</dbReference>
<organism evidence="1 2">
    <name type="scientific">Vigna angularis var. angularis</name>
    <dbReference type="NCBI Taxonomy" id="157739"/>
    <lineage>
        <taxon>Eukaryota</taxon>
        <taxon>Viridiplantae</taxon>
        <taxon>Streptophyta</taxon>
        <taxon>Embryophyta</taxon>
        <taxon>Tracheophyta</taxon>
        <taxon>Spermatophyta</taxon>
        <taxon>Magnoliopsida</taxon>
        <taxon>eudicotyledons</taxon>
        <taxon>Gunneridae</taxon>
        <taxon>Pentapetalae</taxon>
        <taxon>rosids</taxon>
        <taxon>fabids</taxon>
        <taxon>Fabales</taxon>
        <taxon>Fabaceae</taxon>
        <taxon>Papilionoideae</taxon>
        <taxon>50 kb inversion clade</taxon>
        <taxon>NPAAA clade</taxon>
        <taxon>indigoferoid/millettioid clade</taxon>
        <taxon>Phaseoleae</taxon>
        <taxon>Vigna</taxon>
    </lineage>
</organism>